<dbReference type="RefSeq" id="WP_309946372.1">
    <property type="nucleotide sequence ID" value="NZ_JAVDQY010000002.1"/>
</dbReference>
<proteinExistence type="predicted"/>
<feature type="signal peptide" evidence="1">
    <location>
        <begin position="1"/>
        <end position="19"/>
    </location>
</feature>
<organism evidence="2 3">
    <name type="scientific">Chryseobacterium rhizosphaerae</name>
    <dbReference type="NCBI Taxonomy" id="395937"/>
    <lineage>
        <taxon>Bacteria</taxon>
        <taxon>Pseudomonadati</taxon>
        <taxon>Bacteroidota</taxon>
        <taxon>Flavobacteriia</taxon>
        <taxon>Flavobacteriales</taxon>
        <taxon>Weeksellaceae</taxon>
        <taxon>Chryseobacterium group</taxon>
        <taxon>Chryseobacterium</taxon>
    </lineage>
</organism>
<sequence length="248" mass="26277">MKKIFFIKSLLLAAVWMNAQVGIDTPNPTNKLDVNGDLNVRKELRTGGTDLLKGSAGTSGDIFHNNSAMATNDWKAIKIADGQGSMSVFSINTVADQTGVSFNSSGSAVPYYEGDPLAGDWTVLPTALDNFSVTNGNNKVTFSFQTTVQKTAKGSASFACGIFVDDRLKAVRTDVLLGGAGAYKIFNLNATLSNLTPKNKYVVKVACIKRTLSGTPIPVLGIGRAVDTAVLNNDMAQSVLTTSVLQPY</sequence>
<evidence type="ECO:0000313" key="3">
    <source>
        <dbReference type="Proteomes" id="UP001184861"/>
    </source>
</evidence>
<accession>A0AAE3YB65</accession>
<protein>
    <recommendedName>
        <fullName evidence="4">Cleaved adhesin domain-containing protein</fullName>
    </recommendedName>
</protein>
<reference evidence="2" key="1">
    <citation type="submission" date="2023-07" db="EMBL/GenBank/DDBJ databases">
        <title>Sorghum-associated microbial communities from plants grown in Nebraska, USA.</title>
        <authorList>
            <person name="Schachtman D."/>
        </authorList>
    </citation>
    <scope>NUCLEOTIDE SEQUENCE</scope>
    <source>
        <strain evidence="2">DS2360</strain>
    </source>
</reference>
<name>A0AAE3YB65_9FLAO</name>
<feature type="chain" id="PRO_5041962036" description="Cleaved adhesin domain-containing protein" evidence="1">
    <location>
        <begin position="20"/>
        <end position="248"/>
    </location>
</feature>
<comment type="caution">
    <text evidence="2">The sequence shown here is derived from an EMBL/GenBank/DDBJ whole genome shotgun (WGS) entry which is preliminary data.</text>
</comment>
<evidence type="ECO:0000256" key="1">
    <source>
        <dbReference type="SAM" id="SignalP"/>
    </source>
</evidence>
<evidence type="ECO:0000313" key="2">
    <source>
        <dbReference type="EMBL" id="MDR6526946.1"/>
    </source>
</evidence>
<keyword evidence="1" id="KW-0732">Signal</keyword>
<evidence type="ECO:0008006" key="4">
    <source>
        <dbReference type="Google" id="ProtNLM"/>
    </source>
</evidence>
<dbReference type="AlphaFoldDB" id="A0AAE3YB65"/>
<dbReference type="Proteomes" id="UP001184861">
    <property type="component" value="Unassembled WGS sequence"/>
</dbReference>
<gene>
    <name evidence="2" type="ORF">J2787_002326</name>
</gene>
<dbReference type="EMBL" id="JAVDQY010000002">
    <property type="protein sequence ID" value="MDR6526946.1"/>
    <property type="molecule type" value="Genomic_DNA"/>
</dbReference>